<organism evidence="1 2">
    <name type="scientific">Allacma fusca</name>
    <dbReference type="NCBI Taxonomy" id="39272"/>
    <lineage>
        <taxon>Eukaryota</taxon>
        <taxon>Metazoa</taxon>
        <taxon>Ecdysozoa</taxon>
        <taxon>Arthropoda</taxon>
        <taxon>Hexapoda</taxon>
        <taxon>Collembola</taxon>
        <taxon>Symphypleona</taxon>
        <taxon>Sminthuridae</taxon>
        <taxon>Allacma</taxon>
    </lineage>
</organism>
<sequence>MVGPGTGLLLLTFPSTIFRLSSVDSDYIYRILRFLKNHRLVKRVEVMLKIVYTNNPWRSPRILEMISVRVMCAAAK</sequence>
<evidence type="ECO:0000313" key="1">
    <source>
        <dbReference type="EMBL" id="CAG7826449.1"/>
    </source>
</evidence>
<proteinExistence type="predicted"/>
<dbReference type="EMBL" id="CAJVCH010539814">
    <property type="protein sequence ID" value="CAG7826449.1"/>
    <property type="molecule type" value="Genomic_DNA"/>
</dbReference>
<comment type="caution">
    <text evidence="1">The sequence shown here is derived from an EMBL/GenBank/DDBJ whole genome shotgun (WGS) entry which is preliminary data.</text>
</comment>
<name>A0A8J2L010_9HEXA</name>
<dbReference type="Proteomes" id="UP000708208">
    <property type="component" value="Unassembled WGS sequence"/>
</dbReference>
<reference evidence="1" key="1">
    <citation type="submission" date="2021-06" db="EMBL/GenBank/DDBJ databases">
        <authorList>
            <person name="Hodson N. C."/>
            <person name="Mongue J. A."/>
            <person name="Jaron S. K."/>
        </authorList>
    </citation>
    <scope>NUCLEOTIDE SEQUENCE</scope>
</reference>
<keyword evidence="2" id="KW-1185">Reference proteome</keyword>
<evidence type="ECO:0000313" key="2">
    <source>
        <dbReference type="Proteomes" id="UP000708208"/>
    </source>
</evidence>
<protein>
    <submittedName>
        <fullName evidence="1">Uncharacterized protein</fullName>
    </submittedName>
</protein>
<accession>A0A8J2L010</accession>
<dbReference type="AlphaFoldDB" id="A0A8J2L010"/>
<gene>
    <name evidence="1" type="ORF">AFUS01_LOCUS36501</name>
</gene>